<dbReference type="Pfam" id="PF23151">
    <property type="entry name" value="NuiA_2"/>
    <property type="match status" value="1"/>
</dbReference>
<dbReference type="RefSeq" id="XP_046078627.1">
    <property type="nucleotide sequence ID" value="XM_046219713.1"/>
</dbReference>
<dbReference type="Proteomes" id="UP001201262">
    <property type="component" value="Unassembled WGS sequence"/>
</dbReference>
<dbReference type="AlphaFoldDB" id="A0AAD4L6G6"/>
<gene>
    <name evidence="2" type="ORF">BGW36DRAFT_422529</name>
</gene>
<accession>A0AAD4L6G6</accession>
<feature type="region of interest" description="Disordered" evidence="1">
    <location>
        <begin position="1"/>
        <end position="44"/>
    </location>
</feature>
<dbReference type="Gene3D" id="3.40.1460.10">
    <property type="entry name" value="Nuclease A inhibitor-like"/>
    <property type="match status" value="1"/>
</dbReference>
<dbReference type="GeneID" id="70250000"/>
<evidence type="ECO:0000313" key="3">
    <source>
        <dbReference type="Proteomes" id="UP001201262"/>
    </source>
</evidence>
<comment type="caution">
    <text evidence="2">The sequence shown here is derived from an EMBL/GenBank/DDBJ whole genome shotgun (WGS) entry which is preliminary data.</text>
</comment>
<sequence>MASDSDYMDFLNKANQQRDAGIDKPQAESTAPSSQQVRTRTVETSAKVPDVLKKVDSFYISETDEPFEPVALEWEGASRGKWPTPDQFASLITTSKSAASDISQSIETLPPSSFDPRDQYSSVIGTVREAAAASDPNVDESEIDVKVYRVEVGHNRIEYWVVALSATNGNIVGFRAKAVES</sequence>
<reference evidence="2" key="1">
    <citation type="submission" date="2021-12" db="EMBL/GenBank/DDBJ databases">
        <title>Convergent genome expansion in fungi linked to evolution of root-endophyte symbiosis.</title>
        <authorList>
            <consortium name="DOE Joint Genome Institute"/>
            <person name="Ke Y.-H."/>
            <person name="Bonito G."/>
            <person name="Liao H.-L."/>
            <person name="Looney B."/>
            <person name="Rojas-Flechas A."/>
            <person name="Nash J."/>
            <person name="Hameed K."/>
            <person name="Schadt C."/>
            <person name="Martin F."/>
            <person name="Crous P.W."/>
            <person name="Miettinen O."/>
            <person name="Magnuson J.K."/>
            <person name="Labbe J."/>
            <person name="Jacobson D."/>
            <person name="Doktycz M.J."/>
            <person name="Veneault-Fourrey C."/>
            <person name="Kuo A."/>
            <person name="Mondo S."/>
            <person name="Calhoun S."/>
            <person name="Riley R."/>
            <person name="Ohm R."/>
            <person name="LaButti K."/>
            <person name="Andreopoulos B."/>
            <person name="Pangilinan J."/>
            <person name="Nolan M."/>
            <person name="Tritt A."/>
            <person name="Clum A."/>
            <person name="Lipzen A."/>
            <person name="Daum C."/>
            <person name="Barry K."/>
            <person name="Grigoriev I.V."/>
            <person name="Vilgalys R."/>
        </authorList>
    </citation>
    <scope>NUCLEOTIDE SEQUENCE</scope>
    <source>
        <strain evidence="2">PMI_201</strain>
    </source>
</reference>
<dbReference type="PANTHER" id="PTHR42093">
    <property type="match status" value="1"/>
</dbReference>
<feature type="compositionally biased region" description="Polar residues" evidence="1">
    <location>
        <begin position="27"/>
        <end position="44"/>
    </location>
</feature>
<evidence type="ECO:0000256" key="1">
    <source>
        <dbReference type="SAM" id="MobiDB-lite"/>
    </source>
</evidence>
<dbReference type="EMBL" id="JAJTJA010000001">
    <property type="protein sequence ID" value="KAH8706006.1"/>
    <property type="molecule type" value="Genomic_DNA"/>
</dbReference>
<proteinExistence type="predicted"/>
<name>A0AAD4L6G6_9EURO</name>
<keyword evidence="3" id="KW-1185">Reference proteome</keyword>
<dbReference type="InterPro" id="IPR056539">
    <property type="entry name" value="NuiA-like"/>
</dbReference>
<evidence type="ECO:0000313" key="2">
    <source>
        <dbReference type="EMBL" id="KAH8706006.1"/>
    </source>
</evidence>
<protein>
    <submittedName>
        <fullName evidence="2">Uncharacterized protein</fullName>
    </submittedName>
</protein>
<organism evidence="2 3">
    <name type="scientific">Talaromyces proteolyticus</name>
    <dbReference type="NCBI Taxonomy" id="1131652"/>
    <lineage>
        <taxon>Eukaryota</taxon>
        <taxon>Fungi</taxon>
        <taxon>Dikarya</taxon>
        <taxon>Ascomycota</taxon>
        <taxon>Pezizomycotina</taxon>
        <taxon>Eurotiomycetes</taxon>
        <taxon>Eurotiomycetidae</taxon>
        <taxon>Eurotiales</taxon>
        <taxon>Trichocomaceae</taxon>
        <taxon>Talaromyces</taxon>
        <taxon>Talaromyces sect. Bacilispori</taxon>
    </lineage>
</organism>
<dbReference type="PANTHER" id="PTHR42093:SF1">
    <property type="match status" value="1"/>
</dbReference>